<name>A0AAV6TJ73_9ARAC</name>
<sequence length="225" mass="25417">MHVFEKSMALRRMAENETKFDILSSCIIITVLGRHLNHKAKGLSPSKEEYQVVSPVMQSKAIFFKNLHLNTSKGMSPSKRSTRSFSSDAVKPFNLEGRGLSPPARTGRGLYLRRPRTGRGLYLRRPRTGRGLYLRRPRTGRGLYLRRPRTGRGLYLRRPRTEEGFSPPAPNRKRALVSAGPEQEEGFVSAGPEQEEGFFSAGPEQEEGFISAGPEQEERGLYLRK</sequence>
<keyword evidence="3" id="KW-1185">Reference proteome</keyword>
<gene>
    <name evidence="2" type="ORF">JTE90_003199</name>
</gene>
<reference evidence="2 3" key="1">
    <citation type="journal article" date="2022" name="Nat. Ecol. Evol.">
        <title>A masculinizing supergene underlies an exaggerated male reproductive morph in a spider.</title>
        <authorList>
            <person name="Hendrickx F."/>
            <person name="De Corte Z."/>
            <person name="Sonet G."/>
            <person name="Van Belleghem S.M."/>
            <person name="Kostlbacher S."/>
            <person name="Vangestel C."/>
        </authorList>
    </citation>
    <scope>NUCLEOTIDE SEQUENCE [LARGE SCALE GENOMIC DNA]</scope>
    <source>
        <strain evidence="2">W744_W776</strain>
    </source>
</reference>
<accession>A0AAV6TJ73</accession>
<dbReference type="AlphaFoldDB" id="A0AAV6TJ73"/>
<evidence type="ECO:0000256" key="1">
    <source>
        <dbReference type="SAM" id="MobiDB-lite"/>
    </source>
</evidence>
<protein>
    <submittedName>
        <fullName evidence="2">Uncharacterized protein</fullName>
    </submittedName>
</protein>
<dbReference type="Proteomes" id="UP000827092">
    <property type="component" value="Unassembled WGS sequence"/>
</dbReference>
<comment type="caution">
    <text evidence="2">The sequence shown here is derived from an EMBL/GenBank/DDBJ whole genome shotgun (WGS) entry which is preliminary data.</text>
</comment>
<proteinExistence type="predicted"/>
<dbReference type="EMBL" id="JAFNEN010003614">
    <property type="protein sequence ID" value="KAG8171728.1"/>
    <property type="molecule type" value="Genomic_DNA"/>
</dbReference>
<evidence type="ECO:0000313" key="2">
    <source>
        <dbReference type="EMBL" id="KAG8171728.1"/>
    </source>
</evidence>
<feature type="compositionally biased region" description="Basic and acidic residues" evidence="1">
    <location>
        <begin position="216"/>
        <end position="225"/>
    </location>
</feature>
<feature type="region of interest" description="Disordered" evidence="1">
    <location>
        <begin position="158"/>
        <end position="225"/>
    </location>
</feature>
<evidence type="ECO:0000313" key="3">
    <source>
        <dbReference type="Proteomes" id="UP000827092"/>
    </source>
</evidence>
<organism evidence="2 3">
    <name type="scientific">Oedothorax gibbosus</name>
    <dbReference type="NCBI Taxonomy" id="931172"/>
    <lineage>
        <taxon>Eukaryota</taxon>
        <taxon>Metazoa</taxon>
        <taxon>Ecdysozoa</taxon>
        <taxon>Arthropoda</taxon>
        <taxon>Chelicerata</taxon>
        <taxon>Arachnida</taxon>
        <taxon>Araneae</taxon>
        <taxon>Araneomorphae</taxon>
        <taxon>Entelegynae</taxon>
        <taxon>Araneoidea</taxon>
        <taxon>Linyphiidae</taxon>
        <taxon>Erigoninae</taxon>
        <taxon>Oedothorax</taxon>
    </lineage>
</organism>